<evidence type="ECO:0000256" key="5">
    <source>
        <dbReference type="PIRSR" id="PIRSR000137-2"/>
    </source>
</evidence>
<dbReference type="Pfam" id="PF00732">
    <property type="entry name" value="GMC_oxred_N"/>
    <property type="match status" value="1"/>
</dbReference>
<reference evidence="8" key="1">
    <citation type="submission" date="2021-12" db="EMBL/GenBank/DDBJ databases">
        <authorList>
            <person name="King R."/>
        </authorList>
    </citation>
    <scope>NUCLEOTIDE SEQUENCE</scope>
</reference>
<dbReference type="Proteomes" id="UP001154078">
    <property type="component" value="Chromosome 10"/>
</dbReference>
<keyword evidence="9" id="KW-1185">Reference proteome</keyword>
<sequence>MQGVVEYDVSSLRGALGTAFVLLIGTLFDNVKLIGRTDHYPDDTSDYLVEAKDPTFDFVIVGGGAAGCSLAKRLVEIEEWKVLLIEAGSYPSPATEVPAFFDSLDDDVQEYTFEKEKKACLGTSLKVCSLNMAKVLGGMSTTNNLIYARGTLENYDIWGFPSWRSDLINKVFEEIENNEENNFTTGIHFEETPYNDYIREILYELYDEKEIARDQYNGVTDNYLTIKNGQRMNMAEVFLHPIQNKPNLNLSLNSQAIKINMGANRKATSVDVRIHGTSIKRVYINKEIILTGGAIENPKLLMLSGVGNVTYLSELNITTVSDLKGVGMNLKMHLGLPLFFSLQTCCLANETYCENDTYKEDDYLTSIYNYIMHRNGDLSSVYLSDLSAYINSRGDVSMTSRDVSVYHWFFRVGDIKLKEKLMSWNLQGAIIKSILKVNENKAILVFDLGLLRPISSGQIFLNKTWHEGAPRIEGNIFTDSSNEDFKSLFYAFNFATNLTETERLASLQTTFLNIDLPNCRNYKFCSIYYVRCYIYNMVYPKKSVAGTTKMGYNTDLYSVVDTKLRIHKVDNVRVGDASVMRTITHENTVASDAMFGYRLGEIIKGDWLDYRSNFTLSDVDAH</sequence>
<feature type="domain" description="Glucose-methanol-choline oxidoreductase N-terminal" evidence="6">
    <location>
        <begin position="56"/>
        <end position="334"/>
    </location>
</feature>
<dbReference type="InterPro" id="IPR036188">
    <property type="entry name" value="FAD/NAD-bd_sf"/>
</dbReference>
<dbReference type="PIRSF" id="PIRSF000137">
    <property type="entry name" value="Alcohol_oxidase"/>
    <property type="match status" value="1"/>
</dbReference>
<dbReference type="SUPFAM" id="SSF54373">
    <property type="entry name" value="FAD-linked reductases, C-terminal domain"/>
    <property type="match status" value="1"/>
</dbReference>
<comment type="cofactor">
    <cofactor evidence="1 5">
        <name>FAD</name>
        <dbReference type="ChEBI" id="CHEBI:57692"/>
    </cofactor>
</comment>
<dbReference type="GO" id="GO:0016614">
    <property type="term" value="F:oxidoreductase activity, acting on CH-OH group of donors"/>
    <property type="evidence" value="ECO:0007669"/>
    <property type="project" value="InterPro"/>
</dbReference>
<evidence type="ECO:0000313" key="9">
    <source>
        <dbReference type="Proteomes" id="UP001154078"/>
    </source>
</evidence>
<evidence type="ECO:0000313" key="8">
    <source>
        <dbReference type="EMBL" id="CAH0548919.1"/>
    </source>
</evidence>
<evidence type="ECO:0008006" key="10">
    <source>
        <dbReference type="Google" id="ProtNLM"/>
    </source>
</evidence>
<name>A0A9P0FD19_BRAAE</name>
<evidence type="ECO:0000256" key="3">
    <source>
        <dbReference type="ARBA" id="ARBA00022630"/>
    </source>
</evidence>
<accession>A0A9P0FD19</accession>
<dbReference type="GO" id="GO:0050660">
    <property type="term" value="F:flavin adenine dinucleotide binding"/>
    <property type="evidence" value="ECO:0007669"/>
    <property type="project" value="InterPro"/>
</dbReference>
<dbReference type="Pfam" id="PF05199">
    <property type="entry name" value="GMC_oxred_C"/>
    <property type="match status" value="1"/>
</dbReference>
<dbReference type="OrthoDB" id="269227at2759"/>
<evidence type="ECO:0000259" key="7">
    <source>
        <dbReference type="Pfam" id="PF05199"/>
    </source>
</evidence>
<dbReference type="PANTHER" id="PTHR11552:SF147">
    <property type="entry name" value="CHOLINE DEHYDROGENASE, MITOCHONDRIAL"/>
    <property type="match status" value="1"/>
</dbReference>
<evidence type="ECO:0000256" key="4">
    <source>
        <dbReference type="ARBA" id="ARBA00022827"/>
    </source>
</evidence>
<evidence type="ECO:0000256" key="1">
    <source>
        <dbReference type="ARBA" id="ARBA00001974"/>
    </source>
</evidence>
<dbReference type="SUPFAM" id="SSF51905">
    <property type="entry name" value="FAD/NAD(P)-binding domain"/>
    <property type="match status" value="1"/>
</dbReference>
<feature type="domain" description="Glucose-methanol-choline oxidoreductase C-terminal" evidence="7">
    <location>
        <begin position="453"/>
        <end position="596"/>
    </location>
</feature>
<dbReference type="Gene3D" id="3.30.560.10">
    <property type="entry name" value="Glucose Oxidase, domain 3"/>
    <property type="match status" value="1"/>
</dbReference>
<evidence type="ECO:0000259" key="6">
    <source>
        <dbReference type="Pfam" id="PF00732"/>
    </source>
</evidence>
<protein>
    <recommendedName>
        <fullName evidence="10">Glucose dehydrogenase [FAD, quinone]-like</fullName>
    </recommendedName>
</protein>
<organism evidence="8 9">
    <name type="scientific">Brassicogethes aeneus</name>
    <name type="common">Rape pollen beetle</name>
    <name type="synonym">Meligethes aeneus</name>
    <dbReference type="NCBI Taxonomy" id="1431903"/>
    <lineage>
        <taxon>Eukaryota</taxon>
        <taxon>Metazoa</taxon>
        <taxon>Ecdysozoa</taxon>
        <taxon>Arthropoda</taxon>
        <taxon>Hexapoda</taxon>
        <taxon>Insecta</taxon>
        <taxon>Pterygota</taxon>
        <taxon>Neoptera</taxon>
        <taxon>Endopterygota</taxon>
        <taxon>Coleoptera</taxon>
        <taxon>Polyphaga</taxon>
        <taxon>Cucujiformia</taxon>
        <taxon>Nitidulidae</taxon>
        <taxon>Meligethinae</taxon>
        <taxon>Brassicogethes</taxon>
    </lineage>
</organism>
<proteinExistence type="inferred from homology"/>
<dbReference type="Gene3D" id="3.50.50.60">
    <property type="entry name" value="FAD/NAD(P)-binding domain"/>
    <property type="match status" value="1"/>
</dbReference>
<gene>
    <name evidence="8" type="ORF">MELIAE_LOCUS2265</name>
</gene>
<comment type="similarity">
    <text evidence="2">Belongs to the GMC oxidoreductase family.</text>
</comment>
<dbReference type="InterPro" id="IPR007867">
    <property type="entry name" value="GMC_OxRtase_C"/>
</dbReference>
<dbReference type="AlphaFoldDB" id="A0A9P0FD19"/>
<dbReference type="InterPro" id="IPR012132">
    <property type="entry name" value="GMC_OxRdtase"/>
</dbReference>
<feature type="binding site" evidence="5">
    <location>
        <position position="135"/>
    </location>
    <ligand>
        <name>FAD</name>
        <dbReference type="ChEBI" id="CHEBI:57692"/>
    </ligand>
</feature>
<dbReference type="PANTHER" id="PTHR11552">
    <property type="entry name" value="GLUCOSE-METHANOL-CHOLINE GMC OXIDOREDUCTASE"/>
    <property type="match status" value="1"/>
</dbReference>
<keyword evidence="4 5" id="KW-0274">FAD</keyword>
<evidence type="ECO:0000256" key="2">
    <source>
        <dbReference type="ARBA" id="ARBA00010790"/>
    </source>
</evidence>
<keyword evidence="3" id="KW-0285">Flavoprotein</keyword>
<dbReference type="InterPro" id="IPR000172">
    <property type="entry name" value="GMC_OxRdtase_N"/>
</dbReference>
<dbReference type="EMBL" id="OV121141">
    <property type="protein sequence ID" value="CAH0548919.1"/>
    <property type="molecule type" value="Genomic_DNA"/>
</dbReference>